<organism evidence="16 17">
    <name type="scientific">Devosia nanyangense</name>
    <dbReference type="NCBI Taxonomy" id="1228055"/>
    <lineage>
        <taxon>Bacteria</taxon>
        <taxon>Pseudomonadati</taxon>
        <taxon>Pseudomonadota</taxon>
        <taxon>Alphaproteobacteria</taxon>
        <taxon>Hyphomicrobiales</taxon>
        <taxon>Devosiaceae</taxon>
        <taxon>Devosia</taxon>
    </lineage>
</organism>
<dbReference type="SUPFAM" id="SSF55874">
    <property type="entry name" value="ATPase domain of HSP90 chaperone/DNA topoisomerase II/histidine kinase"/>
    <property type="match status" value="1"/>
</dbReference>
<dbReference type="PRINTS" id="PR00344">
    <property type="entry name" value="BCTRLSENSOR"/>
</dbReference>
<dbReference type="CDD" id="cd00075">
    <property type="entry name" value="HATPase"/>
    <property type="match status" value="1"/>
</dbReference>
<evidence type="ECO:0000256" key="7">
    <source>
        <dbReference type="ARBA" id="ARBA00022741"/>
    </source>
</evidence>
<feature type="region of interest" description="Disordered" evidence="13">
    <location>
        <begin position="1"/>
        <end position="22"/>
    </location>
</feature>
<dbReference type="SUPFAM" id="SSF47384">
    <property type="entry name" value="Homodimeric domain of signal transducing histidine kinase"/>
    <property type="match status" value="1"/>
</dbReference>
<evidence type="ECO:0000256" key="4">
    <source>
        <dbReference type="ARBA" id="ARBA00022553"/>
    </source>
</evidence>
<dbReference type="SMART" id="SM00387">
    <property type="entry name" value="HATPase_c"/>
    <property type="match status" value="1"/>
</dbReference>
<dbReference type="Gene3D" id="1.10.287.130">
    <property type="match status" value="1"/>
</dbReference>
<evidence type="ECO:0000256" key="9">
    <source>
        <dbReference type="ARBA" id="ARBA00022840"/>
    </source>
</evidence>
<evidence type="ECO:0000256" key="2">
    <source>
        <dbReference type="ARBA" id="ARBA00004141"/>
    </source>
</evidence>
<dbReference type="Gene3D" id="3.30.450.40">
    <property type="match status" value="1"/>
</dbReference>
<feature type="domain" description="Histidine kinase" evidence="15">
    <location>
        <begin position="307"/>
        <end position="525"/>
    </location>
</feature>
<comment type="catalytic activity">
    <reaction evidence="1">
        <text>ATP + protein L-histidine = ADP + protein N-phospho-L-histidine.</text>
        <dbReference type="EC" id="2.7.13.3"/>
    </reaction>
</comment>
<comment type="caution">
    <text evidence="16">The sequence shown here is derived from an EMBL/GenBank/DDBJ whole genome shotgun (WGS) entry which is preliminary data.</text>
</comment>
<comment type="subcellular location">
    <subcellularLocation>
        <location evidence="2">Membrane</location>
        <topology evidence="2">Multi-pass membrane protein</topology>
    </subcellularLocation>
</comment>
<dbReference type="GO" id="GO:0005524">
    <property type="term" value="F:ATP binding"/>
    <property type="evidence" value="ECO:0007669"/>
    <property type="project" value="UniProtKB-KW"/>
</dbReference>
<gene>
    <name evidence="16" type="ORF">HY834_04325</name>
</gene>
<dbReference type="InterPro" id="IPR036097">
    <property type="entry name" value="HisK_dim/P_sf"/>
</dbReference>
<dbReference type="InterPro" id="IPR025201">
    <property type="entry name" value="KdpD_TM"/>
</dbReference>
<dbReference type="AlphaFoldDB" id="A0A933L1T2"/>
<evidence type="ECO:0000313" key="17">
    <source>
        <dbReference type="Proteomes" id="UP000782610"/>
    </source>
</evidence>
<name>A0A933L1T2_9HYPH</name>
<sequence length="529" mass="55868">MAQESKLDRPPPSGGANPRTATTPAALNVPPWFVAIVVPLLAVGAITAAGYAVSDLIALKNISMLYLAAVVVSALAGGRVSALLAASLSFLAYNFFFIEPRWTFTIAQPDEVVALFMFVGVALVTGTLAARRSEQAEAAREQARSTTALFEFSRKLSASLGLDAVLTTTVGHIGQSLGAQTMVLVDDEAGTLSLAASEPPGLSLAPEAVFAARAARDKRVPTGLSTAIIPEADYAFLPILSAQRVVAVFGMRPLVPDQSLRSQKNGILVPMLEQAAIAIDRAQWARASARAAVSRESERLQSALLSSLSHDFRTPLASITGAATSLRQLGDKMDAPTRDDLLQSIEEDAGQLNRFVANLFDMTRIESGALKIRREALDLPEIVERAVTRVRTIDPGFAVSISFAPNLPAARGDAVLLEQVLFNLLDNARKYAGSDQPVAVFARAEDGEVSLSVTDQGKGIAAGDLERIFDKFYRRGSGDGRAAGTGLGLSIARGFVTAMGGTISAESPAARKRGTRFVIRLPVARGEAS</sequence>
<dbReference type="Gene3D" id="3.30.565.10">
    <property type="entry name" value="Histidine kinase-like ATPase, C-terminal domain"/>
    <property type="match status" value="1"/>
</dbReference>
<evidence type="ECO:0000256" key="13">
    <source>
        <dbReference type="SAM" id="MobiDB-lite"/>
    </source>
</evidence>
<evidence type="ECO:0000256" key="10">
    <source>
        <dbReference type="ARBA" id="ARBA00022989"/>
    </source>
</evidence>
<accession>A0A933L1T2</accession>
<keyword evidence="6 14" id="KW-0812">Transmembrane</keyword>
<evidence type="ECO:0000313" key="16">
    <source>
        <dbReference type="EMBL" id="MBI4920951.1"/>
    </source>
</evidence>
<evidence type="ECO:0000256" key="5">
    <source>
        <dbReference type="ARBA" id="ARBA00022679"/>
    </source>
</evidence>
<protein>
    <recommendedName>
        <fullName evidence="3">histidine kinase</fullName>
        <ecNumber evidence="3">2.7.13.3</ecNumber>
    </recommendedName>
</protein>
<dbReference type="PANTHER" id="PTHR45569">
    <property type="entry name" value="SENSOR PROTEIN KDPD"/>
    <property type="match status" value="1"/>
</dbReference>
<dbReference type="GO" id="GO:0000155">
    <property type="term" value="F:phosphorelay sensor kinase activity"/>
    <property type="evidence" value="ECO:0007669"/>
    <property type="project" value="InterPro"/>
</dbReference>
<feature type="transmembrane region" description="Helical" evidence="14">
    <location>
        <begin position="32"/>
        <end position="53"/>
    </location>
</feature>
<dbReference type="CDD" id="cd00082">
    <property type="entry name" value="HisKA"/>
    <property type="match status" value="1"/>
</dbReference>
<dbReference type="InterPro" id="IPR005467">
    <property type="entry name" value="His_kinase_dom"/>
</dbReference>
<dbReference type="SUPFAM" id="SSF55781">
    <property type="entry name" value="GAF domain-like"/>
    <property type="match status" value="1"/>
</dbReference>
<dbReference type="Gene3D" id="1.20.120.620">
    <property type="entry name" value="Backbone structure of the membrane domain of e. Coli histidine kinase receptor kdpd"/>
    <property type="match status" value="1"/>
</dbReference>
<dbReference type="InterPro" id="IPR004358">
    <property type="entry name" value="Sig_transdc_His_kin-like_C"/>
</dbReference>
<keyword evidence="10 14" id="KW-1133">Transmembrane helix</keyword>
<dbReference type="InterPro" id="IPR029016">
    <property type="entry name" value="GAF-like_dom_sf"/>
</dbReference>
<feature type="transmembrane region" description="Helical" evidence="14">
    <location>
        <begin position="65"/>
        <end position="92"/>
    </location>
</feature>
<dbReference type="InterPro" id="IPR038318">
    <property type="entry name" value="KdpD_sf"/>
</dbReference>
<dbReference type="InterPro" id="IPR036890">
    <property type="entry name" value="HATPase_C_sf"/>
</dbReference>
<evidence type="ECO:0000256" key="6">
    <source>
        <dbReference type="ARBA" id="ARBA00022692"/>
    </source>
</evidence>
<dbReference type="InterPro" id="IPR003594">
    <property type="entry name" value="HATPase_dom"/>
</dbReference>
<keyword evidence="11" id="KW-0902">Two-component regulatory system</keyword>
<keyword evidence="5" id="KW-0808">Transferase</keyword>
<dbReference type="PROSITE" id="PS50109">
    <property type="entry name" value="HIS_KIN"/>
    <property type="match status" value="1"/>
</dbReference>
<evidence type="ECO:0000256" key="3">
    <source>
        <dbReference type="ARBA" id="ARBA00012438"/>
    </source>
</evidence>
<dbReference type="GO" id="GO:0005886">
    <property type="term" value="C:plasma membrane"/>
    <property type="evidence" value="ECO:0007669"/>
    <property type="project" value="TreeGrafter"/>
</dbReference>
<keyword evidence="9" id="KW-0067">ATP-binding</keyword>
<dbReference type="SMART" id="SM00388">
    <property type="entry name" value="HisKA"/>
    <property type="match status" value="1"/>
</dbReference>
<proteinExistence type="predicted"/>
<evidence type="ECO:0000256" key="8">
    <source>
        <dbReference type="ARBA" id="ARBA00022777"/>
    </source>
</evidence>
<keyword evidence="12 14" id="KW-0472">Membrane</keyword>
<dbReference type="EMBL" id="JACRAF010000015">
    <property type="protein sequence ID" value="MBI4920951.1"/>
    <property type="molecule type" value="Genomic_DNA"/>
</dbReference>
<dbReference type="InterPro" id="IPR003661">
    <property type="entry name" value="HisK_dim/P_dom"/>
</dbReference>
<dbReference type="Pfam" id="PF13493">
    <property type="entry name" value="DUF4118"/>
    <property type="match status" value="1"/>
</dbReference>
<evidence type="ECO:0000256" key="11">
    <source>
        <dbReference type="ARBA" id="ARBA00023012"/>
    </source>
</evidence>
<reference evidence="16" key="1">
    <citation type="submission" date="2020-07" db="EMBL/GenBank/DDBJ databases">
        <title>Huge and variable diversity of episymbiotic CPR bacteria and DPANN archaea in groundwater ecosystems.</title>
        <authorList>
            <person name="He C.Y."/>
            <person name="Keren R."/>
            <person name="Whittaker M."/>
            <person name="Farag I.F."/>
            <person name="Doudna J."/>
            <person name="Cate J.H.D."/>
            <person name="Banfield J.F."/>
        </authorList>
    </citation>
    <scope>NUCLEOTIDE SEQUENCE</scope>
    <source>
        <strain evidence="16">NC_groundwater_1586_Pr3_B-0.1um_66_15</strain>
    </source>
</reference>
<keyword evidence="7" id="KW-0547">Nucleotide-binding</keyword>
<evidence type="ECO:0000259" key="15">
    <source>
        <dbReference type="PROSITE" id="PS50109"/>
    </source>
</evidence>
<dbReference type="InterPro" id="IPR052023">
    <property type="entry name" value="Histidine_kinase_KdpD"/>
</dbReference>
<dbReference type="Pfam" id="PF00512">
    <property type="entry name" value="HisKA"/>
    <property type="match status" value="1"/>
</dbReference>
<evidence type="ECO:0000256" key="1">
    <source>
        <dbReference type="ARBA" id="ARBA00000085"/>
    </source>
</evidence>
<evidence type="ECO:0000256" key="14">
    <source>
        <dbReference type="SAM" id="Phobius"/>
    </source>
</evidence>
<dbReference type="PANTHER" id="PTHR45569:SF1">
    <property type="entry name" value="SENSOR PROTEIN KDPD"/>
    <property type="match status" value="1"/>
</dbReference>
<keyword evidence="8" id="KW-0418">Kinase</keyword>
<feature type="transmembrane region" description="Helical" evidence="14">
    <location>
        <begin position="112"/>
        <end position="130"/>
    </location>
</feature>
<dbReference type="EC" id="2.7.13.3" evidence="3"/>
<dbReference type="Proteomes" id="UP000782610">
    <property type="component" value="Unassembled WGS sequence"/>
</dbReference>
<keyword evidence="4" id="KW-0597">Phosphoprotein</keyword>
<evidence type="ECO:0000256" key="12">
    <source>
        <dbReference type="ARBA" id="ARBA00023136"/>
    </source>
</evidence>
<dbReference type="Pfam" id="PF02518">
    <property type="entry name" value="HATPase_c"/>
    <property type="match status" value="1"/>
</dbReference>